<comment type="caution">
    <text evidence="2">The sequence shown here is derived from an EMBL/GenBank/DDBJ whole genome shotgun (WGS) entry which is preliminary data.</text>
</comment>
<dbReference type="SUPFAM" id="SSF54695">
    <property type="entry name" value="POZ domain"/>
    <property type="match status" value="1"/>
</dbReference>
<feature type="domain" description="BTB" evidence="1">
    <location>
        <begin position="64"/>
        <end position="123"/>
    </location>
</feature>
<dbReference type="InterPro" id="IPR011333">
    <property type="entry name" value="SKP1/BTB/POZ_sf"/>
</dbReference>
<protein>
    <recommendedName>
        <fullName evidence="1">BTB domain-containing protein</fullName>
    </recommendedName>
</protein>
<accession>A0A9P8V996</accession>
<gene>
    <name evidence="2" type="ORF">F5X68DRAFT_231969</name>
</gene>
<dbReference type="Proteomes" id="UP000770015">
    <property type="component" value="Unassembled WGS sequence"/>
</dbReference>
<dbReference type="OrthoDB" id="6359816at2759"/>
<reference evidence="2" key="1">
    <citation type="journal article" date="2021" name="Nat. Commun.">
        <title>Genetic determinants of endophytism in the Arabidopsis root mycobiome.</title>
        <authorList>
            <person name="Mesny F."/>
            <person name="Miyauchi S."/>
            <person name="Thiergart T."/>
            <person name="Pickel B."/>
            <person name="Atanasova L."/>
            <person name="Karlsson M."/>
            <person name="Huettel B."/>
            <person name="Barry K.W."/>
            <person name="Haridas S."/>
            <person name="Chen C."/>
            <person name="Bauer D."/>
            <person name="Andreopoulos W."/>
            <person name="Pangilinan J."/>
            <person name="LaButti K."/>
            <person name="Riley R."/>
            <person name="Lipzen A."/>
            <person name="Clum A."/>
            <person name="Drula E."/>
            <person name="Henrissat B."/>
            <person name="Kohler A."/>
            <person name="Grigoriev I.V."/>
            <person name="Martin F.M."/>
            <person name="Hacquard S."/>
        </authorList>
    </citation>
    <scope>NUCLEOTIDE SEQUENCE</scope>
    <source>
        <strain evidence="2">MPI-SDFR-AT-0117</strain>
    </source>
</reference>
<sequence length="255" mass="29126">MSIYISFGSGSSGAIVETQPRLHPHKTLPEDDEEEIWEPRPHQQDLVKYFGSPMRELLESGNYSDFTIKCGDIRHKVHKAIICPVSPFFRAALAGTTKEGQDSEVDLSEHDPAAVALMIVFFYQRDYPSLRIDGSFDSCYSPRFYDVNPQNLLHHFSVYDLAEFCQVDDLKSLALDKLDETIERYDLQDSHEFFQVAQLLYTTPGPAYQPMRDIVVKVIKNNDHLLGRPEFLKLAKTTDLAFDVLMEMCKTKPAV</sequence>
<dbReference type="CDD" id="cd18186">
    <property type="entry name" value="BTB_POZ_ZBTB_KLHL-like"/>
    <property type="match status" value="1"/>
</dbReference>
<evidence type="ECO:0000259" key="1">
    <source>
        <dbReference type="PROSITE" id="PS50097"/>
    </source>
</evidence>
<keyword evidence="3" id="KW-1185">Reference proteome</keyword>
<dbReference type="PANTHER" id="PTHR47843">
    <property type="entry name" value="BTB DOMAIN-CONTAINING PROTEIN-RELATED"/>
    <property type="match status" value="1"/>
</dbReference>
<dbReference type="InterPro" id="IPR000210">
    <property type="entry name" value="BTB/POZ_dom"/>
</dbReference>
<dbReference type="Gene3D" id="3.30.710.10">
    <property type="entry name" value="Potassium Channel Kv1.1, Chain A"/>
    <property type="match status" value="1"/>
</dbReference>
<dbReference type="PROSITE" id="PS50097">
    <property type="entry name" value="BTB"/>
    <property type="match status" value="1"/>
</dbReference>
<dbReference type="Pfam" id="PF00651">
    <property type="entry name" value="BTB"/>
    <property type="match status" value="1"/>
</dbReference>
<name>A0A9P8V996_9PEZI</name>
<dbReference type="SMART" id="SM00225">
    <property type="entry name" value="BTB"/>
    <property type="match status" value="1"/>
</dbReference>
<dbReference type="EMBL" id="JAGSXJ010000012">
    <property type="protein sequence ID" value="KAH6686624.1"/>
    <property type="molecule type" value="Genomic_DNA"/>
</dbReference>
<evidence type="ECO:0000313" key="3">
    <source>
        <dbReference type="Proteomes" id="UP000770015"/>
    </source>
</evidence>
<evidence type="ECO:0000313" key="2">
    <source>
        <dbReference type="EMBL" id="KAH6686624.1"/>
    </source>
</evidence>
<dbReference type="PANTHER" id="PTHR47843:SF5">
    <property type="entry name" value="BTB_POZ DOMAIN PROTEIN"/>
    <property type="match status" value="1"/>
</dbReference>
<proteinExistence type="predicted"/>
<dbReference type="AlphaFoldDB" id="A0A9P8V996"/>
<organism evidence="2 3">
    <name type="scientific">Plectosphaerella plurivora</name>
    <dbReference type="NCBI Taxonomy" id="936078"/>
    <lineage>
        <taxon>Eukaryota</taxon>
        <taxon>Fungi</taxon>
        <taxon>Dikarya</taxon>
        <taxon>Ascomycota</taxon>
        <taxon>Pezizomycotina</taxon>
        <taxon>Sordariomycetes</taxon>
        <taxon>Hypocreomycetidae</taxon>
        <taxon>Glomerellales</taxon>
        <taxon>Plectosphaerellaceae</taxon>
        <taxon>Plectosphaerella</taxon>
    </lineage>
</organism>